<organism evidence="2 3">
    <name type="scientific">Pichia sorbitophila (strain ATCC MYA-4447 / BCRC 22081 / CBS 7064 / NBRC 10061 / NRRL Y-12695)</name>
    <name type="common">Hybrid yeast</name>
    <dbReference type="NCBI Taxonomy" id="559304"/>
    <lineage>
        <taxon>Eukaryota</taxon>
        <taxon>Fungi</taxon>
        <taxon>Dikarya</taxon>
        <taxon>Ascomycota</taxon>
        <taxon>Saccharomycotina</taxon>
        <taxon>Pichiomycetes</taxon>
        <taxon>Debaryomycetaceae</taxon>
        <taxon>Millerozyma</taxon>
    </lineage>
</organism>
<evidence type="ECO:0000313" key="3">
    <source>
        <dbReference type="Proteomes" id="UP000005222"/>
    </source>
</evidence>
<dbReference type="InterPro" id="IPR051390">
    <property type="entry name" value="BLOC-1_subunit_KXD1"/>
</dbReference>
<feature type="compositionally biased region" description="Polar residues" evidence="1">
    <location>
        <begin position="45"/>
        <end position="59"/>
    </location>
</feature>
<feature type="region of interest" description="Disordered" evidence="1">
    <location>
        <begin position="1"/>
        <end position="60"/>
    </location>
</feature>
<gene>
    <name evidence="2" type="primary">Piso0_004826</name>
    <name evidence="2" type="ORF">GNLVRS01_PISO0N01971g</name>
</gene>
<evidence type="ECO:0000256" key="1">
    <source>
        <dbReference type="SAM" id="MobiDB-lite"/>
    </source>
</evidence>
<dbReference type="GO" id="GO:0007032">
    <property type="term" value="P:endosome organization"/>
    <property type="evidence" value="ECO:0007669"/>
    <property type="project" value="TreeGrafter"/>
</dbReference>
<dbReference type="AlphaFoldDB" id="G8Y0I9"/>
<dbReference type="HOGENOM" id="CLU_1305266_0_0_1"/>
<accession>G8Y0I9</accession>
<keyword evidence="3" id="KW-1185">Reference proteome</keyword>
<dbReference type="InParanoid" id="G8Y0I9"/>
<dbReference type="Proteomes" id="UP000005222">
    <property type="component" value="Chromosome N"/>
</dbReference>
<dbReference type="GO" id="GO:0005768">
    <property type="term" value="C:endosome"/>
    <property type="evidence" value="ECO:0007669"/>
    <property type="project" value="TreeGrafter"/>
</dbReference>
<dbReference type="GO" id="GO:0032880">
    <property type="term" value="P:regulation of protein localization"/>
    <property type="evidence" value="ECO:0007669"/>
    <property type="project" value="TreeGrafter"/>
</dbReference>
<evidence type="ECO:0000313" key="2">
    <source>
        <dbReference type="EMBL" id="CCE86342.1"/>
    </source>
</evidence>
<name>G8Y0I9_PICSO</name>
<protein>
    <submittedName>
        <fullName evidence="2">Piso0_004826 protein</fullName>
    </submittedName>
</protein>
<dbReference type="OMA" id="RITKLMH"/>
<sequence>MMSGENEGREEMQSTHPIEVEELENEVYLASDSGDNDSEGDTSSDDNLTGTASNSSDSFTGPLLSVAMSEYSSYLYNSLNKALDSTQLDKSLALEAKMSGTLNNENQKVIEKQQEVIEKLTKVKTLYEEFFSPRYNSVTKKKMSRIDTLKHDIATLEKRIRLLKEGKSKSGPSLLGLRSKKNSAPLPTRYPVEYNKARDKIVERLIDDQDLPQ</sequence>
<dbReference type="GO" id="GO:0031083">
    <property type="term" value="C:BLOC-1 complex"/>
    <property type="evidence" value="ECO:0007669"/>
    <property type="project" value="TreeGrafter"/>
</dbReference>
<feature type="compositionally biased region" description="Basic and acidic residues" evidence="1">
    <location>
        <begin position="1"/>
        <end position="13"/>
    </location>
</feature>
<dbReference type="EMBL" id="FO082046">
    <property type="protein sequence ID" value="CCE86342.1"/>
    <property type="molecule type" value="Genomic_DNA"/>
</dbReference>
<dbReference type="eggNOG" id="ENOG502S1H5">
    <property type="taxonomic scope" value="Eukaryota"/>
</dbReference>
<reference evidence="2 3" key="1">
    <citation type="journal article" date="2012" name="G3 (Bethesda)">
        <title>Pichia sorbitophila, an interspecies yeast hybrid reveals early steps of genome resolution following polyploidization.</title>
        <authorList>
            <person name="Leh Louis V."/>
            <person name="Despons L."/>
            <person name="Friedrich A."/>
            <person name="Martin T."/>
            <person name="Durrens P."/>
            <person name="Casaregola S."/>
            <person name="Neuveglise C."/>
            <person name="Fairhead C."/>
            <person name="Marck C."/>
            <person name="Cruz J.A."/>
            <person name="Straub M.L."/>
            <person name="Kugler V."/>
            <person name="Sacerdot C."/>
            <person name="Uzunov Z."/>
            <person name="Thierry A."/>
            <person name="Weiss S."/>
            <person name="Bleykasten C."/>
            <person name="De Montigny J."/>
            <person name="Jacques N."/>
            <person name="Jung P."/>
            <person name="Lemaire M."/>
            <person name="Mallet S."/>
            <person name="Morel G."/>
            <person name="Richard G.F."/>
            <person name="Sarkar A."/>
            <person name="Savel G."/>
            <person name="Schacherer J."/>
            <person name="Seret M.L."/>
            <person name="Talla E."/>
            <person name="Samson G."/>
            <person name="Jubin C."/>
            <person name="Poulain J."/>
            <person name="Vacherie B."/>
            <person name="Barbe V."/>
            <person name="Pelletier E."/>
            <person name="Sherman D.J."/>
            <person name="Westhof E."/>
            <person name="Weissenbach J."/>
            <person name="Baret P.V."/>
            <person name="Wincker P."/>
            <person name="Gaillardin C."/>
            <person name="Dujon B."/>
            <person name="Souciet J.L."/>
        </authorList>
    </citation>
    <scope>NUCLEOTIDE SEQUENCE [LARGE SCALE GENOMIC DNA]</scope>
    <source>
        <strain evidence="3">ATCC MYA-4447 / BCRC 22081 / CBS 7064 / NBRC 10061 / NRRL Y-12695</strain>
    </source>
</reference>
<feature type="region of interest" description="Disordered" evidence="1">
    <location>
        <begin position="169"/>
        <end position="191"/>
    </location>
</feature>
<dbReference type="OrthoDB" id="4089816at2759"/>
<feature type="compositionally biased region" description="Acidic residues" evidence="1">
    <location>
        <begin position="34"/>
        <end position="44"/>
    </location>
</feature>
<dbReference type="FunCoup" id="G8Y0I9">
    <property type="interactions" value="157"/>
</dbReference>
<dbReference type="PANTHER" id="PTHR37787">
    <property type="entry name" value="BIOGENESIS OF LYSOSOME-RELATED ORGANELLES COMPLEX 1 SUBUNIT KXD1"/>
    <property type="match status" value="1"/>
</dbReference>
<proteinExistence type="predicted"/>
<dbReference type="PANTHER" id="PTHR37787:SF1">
    <property type="entry name" value="BIOGENESIS OF LYSOSOME-RELATED ORGANELLES COMPLEX 1 SUBUNIT KXD1"/>
    <property type="match status" value="1"/>
</dbReference>